<dbReference type="PATRIC" id="fig|1245469.3.peg.1675"/>
<evidence type="ECO:0000313" key="2">
    <source>
        <dbReference type="Proteomes" id="UP000011841"/>
    </source>
</evidence>
<dbReference type="HOGENOM" id="CLU_884785_0_0_5"/>
<sequence length="374" mass="42397">MAEFPVLHNPTTAAIYEAYAKSRAQAWDSMGISISLLGEECERALWYAFRWASKPEVIDGLKAITFETGEIEETRLLNALRMIGCEVDEVDSRGKQYRASAIAGHVRGKMDGKVLGLPEAPKTWHVVECKSMKDTYWEKVKKHGVREGYFSHWVQLNTYCHLFGFERGLYICRNKNTGEVYSERIHTDHAEAIRLLQRAERIVNFANPPMKLHNDPKTKAAFKCRAMCSHKAICQDGEFARVSCRSCLHATPEHFGDAAWSCSRWGKPLTLVEQKAGCPAHLFVPTLVPGEVVDSDEEEEWVLYTLRDGREWRDGSKPATRYWHHAESCSVFATQSDEPDPRECGGADAMLVEEITAEQFEQLKVHYATGENHG</sequence>
<protein>
    <submittedName>
        <fullName evidence="1">Uncharacterized protein</fullName>
    </submittedName>
</protein>
<dbReference type="InterPro" id="IPR011604">
    <property type="entry name" value="PDDEXK-like_dom_sf"/>
</dbReference>
<dbReference type="STRING" id="1245469.S58_16370"/>
<dbReference type="Proteomes" id="UP000011841">
    <property type="component" value="Chromosome"/>
</dbReference>
<reference evidence="1 2" key="1">
    <citation type="journal article" date="2013" name="Appl. Environ. Microbiol.">
        <title>Genome analysis suggests that the soil oligotrophic bacterium Agromonas oligotrophica (Bradyrhizobium oligotrophicum) is a nitrogen-fixing symbiont of Aeschynomene indica.</title>
        <authorList>
            <person name="Okubo T."/>
            <person name="Fukushima S."/>
            <person name="Itakura M."/>
            <person name="Oshima K."/>
            <person name="Longtonglang A."/>
            <person name="Teaumroong N."/>
            <person name="Mitsui H."/>
            <person name="Hattori M."/>
            <person name="Hattori R."/>
            <person name="Hattori T."/>
            <person name="Minamisawa K."/>
        </authorList>
    </citation>
    <scope>NUCLEOTIDE SEQUENCE [LARGE SCALE GENOMIC DNA]</scope>
    <source>
        <strain evidence="1 2">S58</strain>
    </source>
</reference>
<dbReference type="KEGG" id="aol:S58_16370"/>
<evidence type="ECO:0000313" key="1">
    <source>
        <dbReference type="EMBL" id="BAM87645.1"/>
    </source>
</evidence>
<dbReference type="AlphaFoldDB" id="M4ZN62"/>
<dbReference type="RefSeq" id="WP_015664774.1">
    <property type="nucleotide sequence ID" value="NC_020453.1"/>
</dbReference>
<gene>
    <name evidence="1" type="ORF">S58_16370</name>
</gene>
<dbReference type="EMBL" id="AP012603">
    <property type="protein sequence ID" value="BAM87645.1"/>
    <property type="molecule type" value="Genomic_DNA"/>
</dbReference>
<name>M4ZN62_9BRAD</name>
<accession>M4ZN62</accession>
<dbReference type="Gene3D" id="3.90.320.10">
    <property type="match status" value="1"/>
</dbReference>
<dbReference type="eggNOG" id="ENOG502Z8ZT">
    <property type="taxonomic scope" value="Bacteria"/>
</dbReference>
<proteinExistence type="predicted"/>
<dbReference type="OrthoDB" id="1982at2"/>
<organism evidence="1 2">
    <name type="scientific">Bradyrhizobium oligotrophicum S58</name>
    <dbReference type="NCBI Taxonomy" id="1245469"/>
    <lineage>
        <taxon>Bacteria</taxon>
        <taxon>Pseudomonadati</taxon>
        <taxon>Pseudomonadota</taxon>
        <taxon>Alphaproteobacteria</taxon>
        <taxon>Hyphomicrobiales</taxon>
        <taxon>Nitrobacteraceae</taxon>
        <taxon>Bradyrhizobium</taxon>
    </lineage>
</organism>
<dbReference type="GeneID" id="301815574"/>
<keyword evidence="2" id="KW-1185">Reference proteome</keyword>